<dbReference type="Proteomes" id="UP000272729">
    <property type="component" value="Unassembled WGS sequence"/>
</dbReference>
<dbReference type="EC" id="2.7.11.1" evidence="2"/>
<dbReference type="PROSITE" id="PS50011">
    <property type="entry name" value="PROTEIN_KINASE_DOM"/>
    <property type="match status" value="1"/>
</dbReference>
<evidence type="ECO:0000256" key="1">
    <source>
        <dbReference type="ARBA" id="ARBA00010886"/>
    </source>
</evidence>
<dbReference type="Gene3D" id="1.10.510.10">
    <property type="entry name" value="Transferase(Phosphotransferase) domain 1"/>
    <property type="match status" value="1"/>
</dbReference>
<keyword evidence="7 8" id="KW-0067">ATP-binding</keyword>
<dbReference type="EMBL" id="RBXR01000001">
    <property type="protein sequence ID" value="RKT72633.1"/>
    <property type="molecule type" value="Genomic_DNA"/>
</dbReference>
<evidence type="ECO:0000256" key="2">
    <source>
        <dbReference type="ARBA" id="ARBA00012513"/>
    </source>
</evidence>
<dbReference type="InterPro" id="IPR050660">
    <property type="entry name" value="NEK_Ser/Thr_kinase"/>
</dbReference>
<dbReference type="GO" id="GO:0004674">
    <property type="term" value="F:protein serine/threonine kinase activity"/>
    <property type="evidence" value="ECO:0007669"/>
    <property type="project" value="UniProtKB-KW"/>
</dbReference>
<evidence type="ECO:0000313" key="10">
    <source>
        <dbReference type="EMBL" id="RKT72633.1"/>
    </source>
</evidence>
<dbReference type="InterPro" id="IPR000719">
    <property type="entry name" value="Prot_kinase_dom"/>
</dbReference>
<evidence type="ECO:0000259" key="9">
    <source>
        <dbReference type="PROSITE" id="PS50011"/>
    </source>
</evidence>
<evidence type="ECO:0000256" key="8">
    <source>
        <dbReference type="PROSITE-ProRule" id="PRU10141"/>
    </source>
</evidence>
<dbReference type="GO" id="GO:0005524">
    <property type="term" value="F:ATP binding"/>
    <property type="evidence" value="ECO:0007669"/>
    <property type="project" value="UniProtKB-UniRule"/>
</dbReference>
<evidence type="ECO:0000313" key="11">
    <source>
        <dbReference type="Proteomes" id="UP000272729"/>
    </source>
</evidence>
<protein>
    <recommendedName>
        <fullName evidence="2">non-specific serine/threonine protein kinase</fullName>
        <ecNumber evidence="2">2.7.11.1</ecNumber>
    </recommendedName>
</protein>
<proteinExistence type="inferred from homology"/>
<organism evidence="10 11">
    <name type="scientific">Saccharothrix variisporea</name>
    <dbReference type="NCBI Taxonomy" id="543527"/>
    <lineage>
        <taxon>Bacteria</taxon>
        <taxon>Bacillati</taxon>
        <taxon>Actinomycetota</taxon>
        <taxon>Actinomycetes</taxon>
        <taxon>Pseudonocardiales</taxon>
        <taxon>Pseudonocardiaceae</taxon>
        <taxon>Saccharothrix</taxon>
    </lineage>
</organism>
<comment type="similarity">
    <text evidence="1">Belongs to the protein kinase superfamily. NEK Ser/Thr protein kinase family. NIMA subfamily.</text>
</comment>
<dbReference type="PANTHER" id="PTHR43671:SF13">
    <property type="entry name" value="SERINE_THREONINE-PROTEIN KINASE NEK2"/>
    <property type="match status" value="1"/>
</dbReference>
<comment type="caution">
    <text evidence="10">The sequence shown here is derived from an EMBL/GenBank/DDBJ whole genome shotgun (WGS) entry which is preliminary data.</text>
</comment>
<reference evidence="10 11" key="1">
    <citation type="submission" date="2018-10" db="EMBL/GenBank/DDBJ databases">
        <title>Sequencing the genomes of 1000 actinobacteria strains.</title>
        <authorList>
            <person name="Klenk H.-P."/>
        </authorList>
    </citation>
    <scope>NUCLEOTIDE SEQUENCE [LARGE SCALE GENOMIC DNA]</scope>
    <source>
        <strain evidence="10 11">DSM 43911</strain>
    </source>
</reference>
<dbReference type="SUPFAM" id="SSF56112">
    <property type="entry name" value="Protein kinase-like (PK-like)"/>
    <property type="match status" value="1"/>
</dbReference>
<keyword evidence="4" id="KW-0808">Transferase</keyword>
<accession>A0A495XJM6</accession>
<evidence type="ECO:0000256" key="3">
    <source>
        <dbReference type="ARBA" id="ARBA00022527"/>
    </source>
</evidence>
<keyword evidence="6 10" id="KW-0418">Kinase</keyword>
<dbReference type="SMART" id="SM00220">
    <property type="entry name" value="S_TKc"/>
    <property type="match status" value="1"/>
</dbReference>
<name>A0A495XJM6_9PSEU</name>
<evidence type="ECO:0000256" key="4">
    <source>
        <dbReference type="ARBA" id="ARBA00022679"/>
    </source>
</evidence>
<dbReference type="AlphaFoldDB" id="A0A495XJM6"/>
<evidence type="ECO:0000256" key="6">
    <source>
        <dbReference type="ARBA" id="ARBA00022777"/>
    </source>
</evidence>
<keyword evidence="3" id="KW-0723">Serine/threonine-protein kinase</keyword>
<dbReference type="RefSeq" id="WP_121225812.1">
    <property type="nucleotide sequence ID" value="NZ_JBIUBA010000021.1"/>
</dbReference>
<feature type="binding site" evidence="8">
    <location>
        <position position="52"/>
    </location>
    <ligand>
        <name>ATP</name>
        <dbReference type="ChEBI" id="CHEBI:30616"/>
    </ligand>
</feature>
<dbReference type="PROSITE" id="PS00107">
    <property type="entry name" value="PROTEIN_KINASE_ATP"/>
    <property type="match status" value="1"/>
</dbReference>
<dbReference type="InterPro" id="IPR003527">
    <property type="entry name" value="MAP_kinase_CS"/>
</dbReference>
<evidence type="ECO:0000256" key="5">
    <source>
        <dbReference type="ARBA" id="ARBA00022741"/>
    </source>
</evidence>
<dbReference type="CDD" id="cd14014">
    <property type="entry name" value="STKc_PknB_like"/>
    <property type="match status" value="1"/>
</dbReference>
<dbReference type="InterPro" id="IPR011009">
    <property type="entry name" value="Kinase-like_dom_sf"/>
</dbReference>
<dbReference type="InterPro" id="IPR017441">
    <property type="entry name" value="Protein_kinase_ATP_BS"/>
</dbReference>
<keyword evidence="11" id="KW-1185">Reference proteome</keyword>
<dbReference type="OrthoDB" id="9762169at2"/>
<evidence type="ECO:0000256" key="7">
    <source>
        <dbReference type="ARBA" id="ARBA00022840"/>
    </source>
</evidence>
<sequence>MMDRRRYEIDDIAQAFAVGREDVRHLGTGAFGETWWVRHRDGTETACKIIFKDGYSAQRLEREIAGLSRVSSPRVVRLYRRNELEVGGKSRPVLQFEYVHGGDLAHFIQVGQRPNRDEIVALLRGLLEGVQALHEGEVVHRDIKPHNIALRDGSFSEPVILDLGLARPLDASTMTRYPGFIGTLPYMAPEQLRGEKARLAADLYAVGIVVVEAFTGRHPYIAPDDTFDDIEHAAEQLAARQERLKIGFPSEVPDSLVAVLEKLTSPKPHQRSVPSRLLKRLNEVA</sequence>
<dbReference type="PROSITE" id="PS01351">
    <property type="entry name" value="MAPK"/>
    <property type="match status" value="1"/>
</dbReference>
<gene>
    <name evidence="10" type="ORF">DFJ66_5952</name>
</gene>
<dbReference type="Pfam" id="PF00069">
    <property type="entry name" value="Pkinase"/>
    <property type="match status" value="1"/>
</dbReference>
<keyword evidence="5 8" id="KW-0547">Nucleotide-binding</keyword>
<feature type="domain" description="Protein kinase" evidence="9">
    <location>
        <begin position="20"/>
        <end position="285"/>
    </location>
</feature>
<dbReference type="PANTHER" id="PTHR43671">
    <property type="entry name" value="SERINE/THREONINE-PROTEIN KINASE NEK"/>
    <property type="match status" value="1"/>
</dbReference>